<dbReference type="PROSITE" id="PS50930">
    <property type="entry name" value="HTH_LYTTR"/>
    <property type="match status" value="1"/>
</dbReference>
<dbReference type="InterPro" id="IPR046947">
    <property type="entry name" value="LytR-like"/>
</dbReference>
<sequence length="139" mass="16580">MRIHIMCEESDQIKEELKQGHVTFDEEAEYLLIKKENNYLVLKNEMIALTDIVYLESLGHEMIIHMQNNDLHLRMPLYEISRLLNDDFLKISKSVIIRKDQIIHAKAYFSSKFQLTMSNGDKVDVTRTYYYKFREVFGL</sequence>
<dbReference type="GO" id="GO:0000156">
    <property type="term" value="F:phosphorelay response regulator activity"/>
    <property type="evidence" value="ECO:0007669"/>
    <property type="project" value="InterPro"/>
</dbReference>
<dbReference type="Proteomes" id="UP000268059">
    <property type="component" value="Chromosome"/>
</dbReference>
<protein>
    <recommendedName>
        <fullName evidence="1">HTH LytTR-type domain-containing protein</fullName>
    </recommendedName>
</protein>
<dbReference type="OrthoDB" id="3186525at2"/>
<dbReference type="InParanoid" id="A0A3G9J530"/>
<dbReference type="InterPro" id="IPR007492">
    <property type="entry name" value="LytTR_DNA-bd_dom"/>
</dbReference>
<accession>A0A3G9J530</accession>
<feature type="domain" description="HTH LytTR-type" evidence="1">
    <location>
        <begin position="45"/>
        <end position="139"/>
    </location>
</feature>
<organism evidence="2 3">
    <name type="scientific">Intestinibaculum porci</name>
    <dbReference type="NCBI Taxonomy" id="2487118"/>
    <lineage>
        <taxon>Bacteria</taxon>
        <taxon>Bacillati</taxon>
        <taxon>Bacillota</taxon>
        <taxon>Erysipelotrichia</taxon>
        <taxon>Erysipelotrichales</taxon>
        <taxon>Erysipelotrichaceae</taxon>
        <taxon>Intestinibaculum</taxon>
    </lineage>
</organism>
<dbReference type="PANTHER" id="PTHR37299:SF4">
    <property type="entry name" value="TRANSCRIPTIONAL REGULATOR"/>
    <property type="match status" value="1"/>
</dbReference>
<dbReference type="KEGG" id="ebm:SG0102_11340"/>
<dbReference type="SMART" id="SM00850">
    <property type="entry name" value="LytTR"/>
    <property type="match status" value="1"/>
</dbReference>
<gene>
    <name evidence="2" type="ORF">SG0102_11340</name>
</gene>
<dbReference type="EMBL" id="AP019309">
    <property type="protein sequence ID" value="BBH26200.1"/>
    <property type="molecule type" value="Genomic_DNA"/>
</dbReference>
<name>A0A3G9J530_9FIRM</name>
<dbReference type="Gene3D" id="2.40.50.1020">
    <property type="entry name" value="LytTr DNA-binding domain"/>
    <property type="match status" value="1"/>
</dbReference>
<evidence type="ECO:0000259" key="1">
    <source>
        <dbReference type="PROSITE" id="PS50930"/>
    </source>
</evidence>
<proteinExistence type="predicted"/>
<dbReference type="PANTHER" id="PTHR37299">
    <property type="entry name" value="TRANSCRIPTIONAL REGULATOR-RELATED"/>
    <property type="match status" value="1"/>
</dbReference>
<keyword evidence="3" id="KW-1185">Reference proteome</keyword>
<evidence type="ECO:0000313" key="3">
    <source>
        <dbReference type="Proteomes" id="UP000268059"/>
    </source>
</evidence>
<evidence type="ECO:0000313" key="2">
    <source>
        <dbReference type="EMBL" id="BBH26200.1"/>
    </source>
</evidence>
<dbReference type="AlphaFoldDB" id="A0A3G9J530"/>
<dbReference type="GO" id="GO:0003677">
    <property type="term" value="F:DNA binding"/>
    <property type="evidence" value="ECO:0007669"/>
    <property type="project" value="InterPro"/>
</dbReference>
<dbReference type="RefSeq" id="WP_125119097.1">
    <property type="nucleotide sequence ID" value="NZ_AP019309.1"/>
</dbReference>
<dbReference type="Pfam" id="PF04397">
    <property type="entry name" value="LytTR"/>
    <property type="match status" value="1"/>
</dbReference>
<reference evidence="2 3" key="1">
    <citation type="submission" date="2018-11" db="EMBL/GenBank/DDBJ databases">
        <title>Novel Erysipelotrichaceae bacterium isolated from small intestine of a swine.</title>
        <authorList>
            <person name="Kim J.S."/>
            <person name="Choe H."/>
            <person name="Lee Y.R."/>
            <person name="Kim K.M."/>
            <person name="Park D.S."/>
        </authorList>
    </citation>
    <scope>NUCLEOTIDE SEQUENCE [LARGE SCALE GENOMIC DNA]</scope>
    <source>
        <strain evidence="2 3">SG0102</strain>
    </source>
</reference>